<dbReference type="Proteomes" id="UP001501274">
    <property type="component" value="Unassembled WGS sequence"/>
</dbReference>
<name>A0AAW3CCR6_9TRYP</name>
<feature type="region of interest" description="Disordered" evidence="1">
    <location>
        <begin position="1"/>
        <end position="37"/>
    </location>
</feature>
<dbReference type="EMBL" id="JBAMZN010000001">
    <property type="protein sequence ID" value="KAL0531380.1"/>
    <property type="molecule type" value="Genomic_DNA"/>
</dbReference>
<gene>
    <name evidence="2" type="ORF">Q4I28_000342</name>
</gene>
<dbReference type="AlphaFoldDB" id="A0AAW3CCR6"/>
<evidence type="ECO:0000256" key="1">
    <source>
        <dbReference type="SAM" id="MobiDB-lite"/>
    </source>
</evidence>
<comment type="caution">
    <text evidence="2">The sequence shown here is derived from an EMBL/GenBank/DDBJ whole genome shotgun (WGS) entry which is preliminary data.</text>
</comment>
<reference evidence="2 3" key="1">
    <citation type="submission" date="2024-02" db="EMBL/GenBank/DDBJ databases">
        <title>FIRST GENOME SEQUENCES OF Leishmania (Viannia) shawi, Leishmania (Viannia) lindenbergi AND Leishmania (Viannia) utingensis.</title>
        <authorList>
            <person name="Resadore F."/>
            <person name="Custodio M.G.F."/>
            <person name="Boite M.C."/>
            <person name="Cupolillo E."/>
            <person name="Ferreira G.E.M."/>
        </authorList>
    </citation>
    <scope>NUCLEOTIDE SEQUENCE [LARGE SCALE GENOMIC DNA]</scope>
    <source>
        <strain evidence="2 3">MDAS/BR/1979/M5533</strain>
    </source>
</reference>
<evidence type="ECO:0000313" key="3">
    <source>
        <dbReference type="Proteomes" id="UP001501274"/>
    </source>
</evidence>
<accession>A0AAW3CCR6</accession>
<keyword evidence="3" id="KW-1185">Reference proteome</keyword>
<organism evidence="2 3">
    <name type="scientific">Leishmania naiffi</name>
    <dbReference type="NCBI Taxonomy" id="5678"/>
    <lineage>
        <taxon>Eukaryota</taxon>
        <taxon>Discoba</taxon>
        <taxon>Euglenozoa</taxon>
        <taxon>Kinetoplastea</taxon>
        <taxon>Metakinetoplastina</taxon>
        <taxon>Trypanosomatida</taxon>
        <taxon>Trypanosomatidae</taxon>
        <taxon>Leishmaniinae</taxon>
        <taxon>Leishmania</taxon>
        <taxon>Leishmania naiffi species complex</taxon>
    </lineage>
</organism>
<feature type="non-terminal residue" evidence="2">
    <location>
        <position position="103"/>
    </location>
</feature>
<sequence>MSSKLQANEHPSDSTSEKEPARDDLKKGIDEQSDAPPFLSVSNAKVILVQAIGASLNGYSIGFVGVYATLFGYSTNCASFNSEKGCVTVPNADCKWITEGNST</sequence>
<feature type="compositionally biased region" description="Basic and acidic residues" evidence="1">
    <location>
        <begin position="10"/>
        <end position="30"/>
    </location>
</feature>
<proteinExistence type="predicted"/>
<evidence type="ECO:0000313" key="2">
    <source>
        <dbReference type="EMBL" id="KAL0531380.1"/>
    </source>
</evidence>
<protein>
    <recommendedName>
        <fullName evidence="4">Major facilitator superfamily (MFS) profile domain-containing protein</fullName>
    </recommendedName>
</protein>
<evidence type="ECO:0008006" key="4">
    <source>
        <dbReference type="Google" id="ProtNLM"/>
    </source>
</evidence>